<evidence type="ECO:0000313" key="1">
    <source>
        <dbReference type="EMBL" id="EYB91342.1"/>
    </source>
</evidence>
<dbReference type="Proteomes" id="UP000024635">
    <property type="component" value="Unassembled WGS sequence"/>
</dbReference>
<dbReference type="EMBL" id="JARK01001543">
    <property type="protein sequence ID" value="EYB91342.1"/>
    <property type="molecule type" value="Genomic_DNA"/>
</dbReference>
<keyword evidence="2" id="KW-1185">Reference proteome</keyword>
<reference evidence="2" key="1">
    <citation type="journal article" date="2015" name="Nat. Genet.">
        <title>The genome and transcriptome of the zoonotic hookworm Ancylostoma ceylanicum identify infection-specific gene families.</title>
        <authorList>
            <person name="Schwarz E.M."/>
            <person name="Hu Y."/>
            <person name="Antoshechkin I."/>
            <person name="Miller M.M."/>
            <person name="Sternberg P.W."/>
            <person name="Aroian R.V."/>
        </authorList>
    </citation>
    <scope>NUCLEOTIDE SEQUENCE</scope>
    <source>
        <strain evidence="2">HY135</strain>
    </source>
</reference>
<proteinExistence type="predicted"/>
<organism evidence="1 2">
    <name type="scientific">Ancylostoma ceylanicum</name>
    <dbReference type="NCBI Taxonomy" id="53326"/>
    <lineage>
        <taxon>Eukaryota</taxon>
        <taxon>Metazoa</taxon>
        <taxon>Ecdysozoa</taxon>
        <taxon>Nematoda</taxon>
        <taxon>Chromadorea</taxon>
        <taxon>Rhabditida</taxon>
        <taxon>Rhabditina</taxon>
        <taxon>Rhabditomorpha</taxon>
        <taxon>Strongyloidea</taxon>
        <taxon>Ancylostomatidae</taxon>
        <taxon>Ancylostomatinae</taxon>
        <taxon>Ancylostoma</taxon>
    </lineage>
</organism>
<accession>A0A016SLW5</accession>
<evidence type="ECO:0000313" key="2">
    <source>
        <dbReference type="Proteomes" id="UP000024635"/>
    </source>
</evidence>
<comment type="caution">
    <text evidence="1">The sequence shown here is derived from an EMBL/GenBank/DDBJ whole genome shotgun (WGS) entry which is preliminary data.</text>
</comment>
<gene>
    <name evidence="1" type="primary">Acey_s0207.g2039</name>
    <name evidence="1" type="ORF">Y032_0207g2039</name>
</gene>
<dbReference type="AlphaFoldDB" id="A0A016SLW5"/>
<name>A0A016SLW5_9BILA</name>
<sequence length="135" mass="15451">MAMYEIRIVEMIRIGCYVKSPWIAAKQSSSLILSKIAHNELAMRRHWTTHNQYVSEMKSCIRGAILLEECTGSLKEKKDGSSREIKGKKPNIYGKDKKCGLRAWRGDQGSVGVFNKRNEVRNCLQEMNTSKVLRC</sequence>
<protein>
    <submittedName>
        <fullName evidence="1">Uncharacterized protein</fullName>
    </submittedName>
</protein>